<reference evidence="2" key="1">
    <citation type="journal article" date="2023" name="Mol. Biol. Evol.">
        <title>Third-Generation Sequencing Reveals the Adaptive Role of the Epigenome in Three Deep-Sea Polychaetes.</title>
        <authorList>
            <person name="Perez M."/>
            <person name="Aroh O."/>
            <person name="Sun Y."/>
            <person name="Lan Y."/>
            <person name="Juniper S.K."/>
            <person name="Young C.R."/>
            <person name="Angers B."/>
            <person name="Qian P.Y."/>
        </authorList>
    </citation>
    <scope>NUCLEOTIDE SEQUENCE</scope>
    <source>
        <strain evidence="2">R07B-5</strain>
    </source>
</reference>
<dbReference type="Proteomes" id="UP001209878">
    <property type="component" value="Unassembled WGS sequence"/>
</dbReference>
<accession>A0AAD9JUI5</accession>
<keyword evidence="3" id="KW-1185">Reference proteome</keyword>
<evidence type="ECO:0000256" key="1">
    <source>
        <dbReference type="SAM" id="Phobius"/>
    </source>
</evidence>
<evidence type="ECO:0000313" key="2">
    <source>
        <dbReference type="EMBL" id="KAK2158668.1"/>
    </source>
</evidence>
<organism evidence="2 3">
    <name type="scientific">Ridgeia piscesae</name>
    <name type="common">Tubeworm</name>
    <dbReference type="NCBI Taxonomy" id="27915"/>
    <lineage>
        <taxon>Eukaryota</taxon>
        <taxon>Metazoa</taxon>
        <taxon>Spiralia</taxon>
        <taxon>Lophotrochozoa</taxon>
        <taxon>Annelida</taxon>
        <taxon>Polychaeta</taxon>
        <taxon>Sedentaria</taxon>
        <taxon>Canalipalpata</taxon>
        <taxon>Sabellida</taxon>
        <taxon>Siboglinidae</taxon>
        <taxon>Ridgeia</taxon>
    </lineage>
</organism>
<dbReference type="SUPFAM" id="SSF81321">
    <property type="entry name" value="Family A G protein-coupled receptor-like"/>
    <property type="match status" value="1"/>
</dbReference>
<sequence>MRSRLREPHQGALLVFRENRIRLEFTLILLVVSSCFIGLNMPYFVVWCKQFWRNIYPTYNLRSPTATDRMSGQVSITRTIFYVNYCINFFLYCLTGAYYRREIRSMFRYYFNDRRKRRSLMAAERDPRPLQQQLTQQTRCGM</sequence>
<feature type="transmembrane region" description="Helical" evidence="1">
    <location>
        <begin position="79"/>
        <end position="99"/>
    </location>
</feature>
<keyword evidence="1" id="KW-0812">Transmembrane</keyword>
<name>A0AAD9JUI5_RIDPI</name>
<keyword evidence="1" id="KW-1133">Transmembrane helix</keyword>
<dbReference type="Gene3D" id="1.20.1070.10">
    <property type="entry name" value="Rhodopsin 7-helix transmembrane proteins"/>
    <property type="match status" value="1"/>
</dbReference>
<keyword evidence="1" id="KW-0472">Membrane</keyword>
<dbReference type="AlphaFoldDB" id="A0AAD9JUI5"/>
<gene>
    <name evidence="2" type="ORF">NP493_1778g00019</name>
</gene>
<dbReference type="EMBL" id="JAODUO010001779">
    <property type="protein sequence ID" value="KAK2158668.1"/>
    <property type="molecule type" value="Genomic_DNA"/>
</dbReference>
<comment type="caution">
    <text evidence="2">The sequence shown here is derived from an EMBL/GenBank/DDBJ whole genome shotgun (WGS) entry which is preliminary data.</text>
</comment>
<protein>
    <submittedName>
        <fullName evidence="2">Uncharacterized protein</fullName>
    </submittedName>
</protein>
<proteinExistence type="predicted"/>
<dbReference type="PROSITE" id="PS51257">
    <property type="entry name" value="PROKAR_LIPOPROTEIN"/>
    <property type="match status" value="1"/>
</dbReference>
<feature type="transmembrane region" description="Helical" evidence="1">
    <location>
        <begin position="21"/>
        <end position="45"/>
    </location>
</feature>
<evidence type="ECO:0000313" key="3">
    <source>
        <dbReference type="Proteomes" id="UP001209878"/>
    </source>
</evidence>